<evidence type="ECO:0000256" key="4">
    <source>
        <dbReference type="ARBA" id="ARBA00022970"/>
    </source>
</evidence>
<dbReference type="SUPFAM" id="SSF53822">
    <property type="entry name" value="Periplasmic binding protein-like I"/>
    <property type="match status" value="1"/>
</dbReference>
<dbReference type="InterPro" id="IPR000709">
    <property type="entry name" value="Leu_Ile_Val-bd"/>
</dbReference>
<dbReference type="AlphaFoldDB" id="A0A429X6Q2"/>
<dbReference type="EMBL" id="BORJ01000006">
    <property type="protein sequence ID" value="GIN96639.1"/>
    <property type="molecule type" value="Genomic_DNA"/>
</dbReference>
<evidence type="ECO:0000259" key="6">
    <source>
        <dbReference type="Pfam" id="PF13458"/>
    </source>
</evidence>
<comment type="caution">
    <text evidence="8">The sequence shown here is derived from an EMBL/GenBank/DDBJ whole genome shotgun (WGS) entry which is preliminary data.</text>
</comment>
<feature type="chain" id="PRO_5039692972" evidence="5">
    <location>
        <begin position="20"/>
        <end position="385"/>
    </location>
</feature>
<feature type="domain" description="Leucine-binding protein" evidence="6">
    <location>
        <begin position="44"/>
        <end position="367"/>
    </location>
</feature>
<evidence type="ECO:0000256" key="1">
    <source>
        <dbReference type="ARBA" id="ARBA00010062"/>
    </source>
</evidence>
<dbReference type="PRINTS" id="PR00337">
    <property type="entry name" value="LEUILEVALBP"/>
</dbReference>
<reference evidence="8 9" key="1">
    <citation type="submission" date="2018-12" db="EMBL/GenBank/DDBJ databases">
        <authorList>
            <person name="Sun L."/>
            <person name="Chen Z."/>
        </authorList>
    </citation>
    <scope>NUCLEOTIDE SEQUENCE [LARGE SCALE GENOMIC DNA]</scope>
    <source>
        <strain evidence="8 9">LMG 29736</strain>
    </source>
</reference>
<reference evidence="7 10" key="2">
    <citation type="submission" date="2021-03" db="EMBL/GenBank/DDBJ databases">
        <title>Antimicrobial resistance genes in bacteria isolated from Japanese honey, and their potential for conferring macrolide and lincosamide resistance in the American foulbrood pathogen Paenibacillus larvae.</title>
        <authorList>
            <person name="Okamoto M."/>
            <person name="Kumagai M."/>
            <person name="Kanamori H."/>
            <person name="Takamatsu D."/>
        </authorList>
    </citation>
    <scope>NUCLEOTIDE SEQUENCE [LARGE SCALE GENOMIC DNA]</scope>
    <source>
        <strain evidence="7 10">J6TS1</strain>
    </source>
</reference>
<sequence length="385" mass="41090">MSLKRTFLFVALFSAFLLAACGGGSSTSKESENNDKGSDQPIEAKVGVIAWMTGSGASYGEAITNGLKLANEELSEKGEVKIDLLVEDSAGAQDQALSAAQKLMNNENVSAIIGPTLSTEMNVVGPEADLNGIPIMGTSTTAEGIPQIGEYVFRDSIPEAVAIPASVKKAVDEYGAKKVALIYGNDDVFTKSGYDTMKKTVEDMGLEVVTTETFQIGQSDYKAQLTKIKNLKPDIVLASALYNEGAVILDQARKMGIDVPFVGGNGFNSPEIINIAGDAANGLIVATPWFSEKDNEKVQNFVKKYNDAYGKDPDQFAAQAYDGLYLMAEAIKTAGGDDSDDIRDGLAEIKDFEGVLGTMSFDKDGDIVMEPTVLIVEDGKFKEFE</sequence>
<dbReference type="RefSeq" id="WP_120117926.1">
    <property type="nucleotide sequence ID" value="NZ_BORI01000012.1"/>
</dbReference>
<proteinExistence type="inferred from homology"/>
<dbReference type="EMBL" id="QYTW02000014">
    <property type="protein sequence ID" value="RST59042.1"/>
    <property type="molecule type" value="Genomic_DNA"/>
</dbReference>
<dbReference type="InterPro" id="IPR028081">
    <property type="entry name" value="Leu-bd"/>
</dbReference>
<evidence type="ECO:0000313" key="7">
    <source>
        <dbReference type="EMBL" id="GIN96639.1"/>
    </source>
</evidence>
<dbReference type="GO" id="GO:0006865">
    <property type="term" value="P:amino acid transport"/>
    <property type="evidence" value="ECO:0007669"/>
    <property type="project" value="UniProtKB-KW"/>
</dbReference>
<accession>A0A429X6Q2</accession>
<dbReference type="CDD" id="cd06348">
    <property type="entry name" value="PBP1_ABC_HAAT-like"/>
    <property type="match status" value="1"/>
</dbReference>
<dbReference type="Pfam" id="PF13458">
    <property type="entry name" value="Peripla_BP_6"/>
    <property type="match status" value="1"/>
</dbReference>
<gene>
    <name evidence="8" type="ORF">D5F11_014260</name>
    <name evidence="7" type="ORF">J6TS1_25090</name>
</gene>
<protein>
    <submittedName>
        <fullName evidence="8">Branched-chain amino acid ABC transporter substrate-binding protein</fullName>
    </submittedName>
    <submittedName>
        <fullName evidence="7">Ethanolamine utilization protein EutJ</fullName>
    </submittedName>
</protein>
<evidence type="ECO:0000256" key="2">
    <source>
        <dbReference type="ARBA" id="ARBA00022448"/>
    </source>
</evidence>
<keyword evidence="2" id="KW-0813">Transport</keyword>
<organism evidence="8 9">
    <name type="scientific">Siminovitchia terrae</name>
    <name type="common">Bacillus terrae</name>
    <dbReference type="NCBI Taxonomy" id="1914933"/>
    <lineage>
        <taxon>Bacteria</taxon>
        <taxon>Bacillati</taxon>
        <taxon>Bacillota</taxon>
        <taxon>Bacilli</taxon>
        <taxon>Bacillales</taxon>
        <taxon>Bacillaceae</taxon>
        <taxon>Siminovitchia</taxon>
    </lineage>
</organism>
<comment type="similarity">
    <text evidence="1">Belongs to the leucine-binding protein family.</text>
</comment>
<evidence type="ECO:0000256" key="3">
    <source>
        <dbReference type="ARBA" id="ARBA00022729"/>
    </source>
</evidence>
<evidence type="ECO:0000313" key="10">
    <source>
        <dbReference type="Proteomes" id="UP000680670"/>
    </source>
</evidence>
<dbReference type="PANTHER" id="PTHR30483">
    <property type="entry name" value="LEUCINE-SPECIFIC-BINDING PROTEIN"/>
    <property type="match status" value="1"/>
</dbReference>
<dbReference type="PANTHER" id="PTHR30483:SF6">
    <property type="entry name" value="PERIPLASMIC BINDING PROTEIN OF ABC TRANSPORTER FOR NATURAL AMINO ACIDS"/>
    <property type="match status" value="1"/>
</dbReference>
<dbReference type="Gene3D" id="3.40.50.2300">
    <property type="match status" value="2"/>
</dbReference>
<keyword evidence="3 5" id="KW-0732">Signal</keyword>
<dbReference type="PROSITE" id="PS51257">
    <property type="entry name" value="PROKAR_LIPOPROTEIN"/>
    <property type="match status" value="1"/>
</dbReference>
<feature type="signal peptide" evidence="5">
    <location>
        <begin position="1"/>
        <end position="19"/>
    </location>
</feature>
<dbReference type="InterPro" id="IPR051010">
    <property type="entry name" value="BCAA_transport"/>
</dbReference>
<dbReference type="Proteomes" id="UP000680670">
    <property type="component" value="Unassembled WGS sequence"/>
</dbReference>
<evidence type="ECO:0000256" key="5">
    <source>
        <dbReference type="SAM" id="SignalP"/>
    </source>
</evidence>
<evidence type="ECO:0000313" key="9">
    <source>
        <dbReference type="Proteomes" id="UP000287296"/>
    </source>
</evidence>
<dbReference type="Proteomes" id="UP000287296">
    <property type="component" value="Unassembled WGS sequence"/>
</dbReference>
<keyword evidence="4" id="KW-0029">Amino-acid transport</keyword>
<keyword evidence="10" id="KW-1185">Reference proteome</keyword>
<dbReference type="OrthoDB" id="9783240at2"/>
<evidence type="ECO:0000313" key="8">
    <source>
        <dbReference type="EMBL" id="RST59042.1"/>
    </source>
</evidence>
<dbReference type="InterPro" id="IPR028082">
    <property type="entry name" value="Peripla_BP_I"/>
</dbReference>
<name>A0A429X6Q2_SIMTE</name>